<protein>
    <submittedName>
        <fullName evidence="3">Uncharacterized protein</fullName>
    </submittedName>
</protein>
<organism evidence="3 4">
    <name type="scientific">Microbulbifer celer</name>
    <dbReference type="NCBI Taxonomy" id="435905"/>
    <lineage>
        <taxon>Bacteria</taxon>
        <taxon>Pseudomonadati</taxon>
        <taxon>Pseudomonadota</taxon>
        <taxon>Gammaproteobacteria</taxon>
        <taxon>Cellvibrionales</taxon>
        <taxon>Microbulbiferaceae</taxon>
        <taxon>Microbulbifer</taxon>
    </lineage>
</organism>
<dbReference type="Proteomes" id="UP001597264">
    <property type="component" value="Unassembled WGS sequence"/>
</dbReference>
<evidence type="ECO:0000313" key="3">
    <source>
        <dbReference type="EMBL" id="MFD1215110.1"/>
    </source>
</evidence>
<keyword evidence="4" id="KW-1185">Reference proteome</keyword>
<dbReference type="RefSeq" id="WP_230435431.1">
    <property type="nucleotide sequence ID" value="NZ_CP087715.1"/>
</dbReference>
<feature type="signal peptide" evidence="2">
    <location>
        <begin position="1"/>
        <end position="23"/>
    </location>
</feature>
<dbReference type="EMBL" id="JBHTLR010000003">
    <property type="protein sequence ID" value="MFD1215110.1"/>
    <property type="molecule type" value="Genomic_DNA"/>
</dbReference>
<evidence type="ECO:0000313" key="4">
    <source>
        <dbReference type="Proteomes" id="UP001597264"/>
    </source>
</evidence>
<keyword evidence="2" id="KW-0732">Signal</keyword>
<sequence>MKMFLSFLAFPLLCFSTAMPAFSGVELKLSDDRLLDVDLAEARLVGEFQGYAIIAGRSCVDCDENTAIYFEKIAGLGAGEKKRVSAEGEPREVPEPERFGAPDADDNSAMSPAGESDRPQADTDGVVEVDLSGERFSHPGQYRDYLTKELVEKTRMFYGNCYEGTPSVLWLTEYLTEEGWEKEEFLVVFREDGVEHRFNESRQPSMIFIDNENCNEVEGIALTTEP</sequence>
<gene>
    <name evidence="3" type="ORF">ACFQ2X_00735</name>
</gene>
<evidence type="ECO:0000256" key="1">
    <source>
        <dbReference type="SAM" id="MobiDB-lite"/>
    </source>
</evidence>
<feature type="chain" id="PRO_5046872885" evidence="2">
    <location>
        <begin position="24"/>
        <end position="226"/>
    </location>
</feature>
<reference evidence="4" key="1">
    <citation type="journal article" date="2019" name="Int. J. Syst. Evol. Microbiol.">
        <title>The Global Catalogue of Microorganisms (GCM) 10K type strain sequencing project: providing services to taxonomists for standard genome sequencing and annotation.</title>
        <authorList>
            <consortium name="The Broad Institute Genomics Platform"/>
            <consortium name="The Broad Institute Genome Sequencing Center for Infectious Disease"/>
            <person name="Wu L."/>
            <person name="Ma J."/>
        </authorList>
    </citation>
    <scope>NUCLEOTIDE SEQUENCE [LARGE SCALE GENOMIC DNA]</scope>
    <source>
        <strain evidence="4">CCUG 54356</strain>
    </source>
</reference>
<comment type="caution">
    <text evidence="3">The sequence shown here is derived from an EMBL/GenBank/DDBJ whole genome shotgun (WGS) entry which is preliminary data.</text>
</comment>
<evidence type="ECO:0000256" key="2">
    <source>
        <dbReference type="SAM" id="SignalP"/>
    </source>
</evidence>
<feature type="compositionally biased region" description="Basic and acidic residues" evidence="1">
    <location>
        <begin position="81"/>
        <end position="100"/>
    </location>
</feature>
<feature type="region of interest" description="Disordered" evidence="1">
    <location>
        <begin position="81"/>
        <end position="122"/>
    </location>
</feature>
<accession>A0ABW3U6S5</accession>
<proteinExistence type="predicted"/>
<name>A0ABW3U6S5_9GAMM</name>